<dbReference type="Pfam" id="PF06990">
    <property type="entry name" value="Gal-3-0_sulfotr"/>
    <property type="match status" value="1"/>
</dbReference>
<keyword evidence="8 10" id="KW-0472">Membrane</keyword>
<keyword evidence="11" id="KW-1185">Reference proteome</keyword>
<dbReference type="PANTHER" id="PTHR14647">
    <property type="entry name" value="GALACTOSE-3-O-SULFOTRANSFERASE"/>
    <property type="match status" value="1"/>
</dbReference>
<accession>A0A6P7ZG50</accession>
<keyword evidence="3" id="KW-0808">Transferase</keyword>
<organism evidence="11 12">
    <name type="scientific">Microcaecilia unicolor</name>
    <dbReference type="NCBI Taxonomy" id="1415580"/>
    <lineage>
        <taxon>Eukaryota</taxon>
        <taxon>Metazoa</taxon>
        <taxon>Chordata</taxon>
        <taxon>Craniata</taxon>
        <taxon>Vertebrata</taxon>
        <taxon>Euteleostomi</taxon>
        <taxon>Amphibia</taxon>
        <taxon>Gymnophiona</taxon>
        <taxon>Siphonopidae</taxon>
        <taxon>Microcaecilia</taxon>
    </lineage>
</organism>
<evidence type="ECO:0000256" key="9">
    <source>
        <dbReference type="ARBA" id="ARBA00023180"/>
    </source>
</evidence>
<feature type="transmembrane region" description="Helical" evidence="10">
    <location>
        <begin position="70"/>
        <end position="88"/>
    </location>
</feature>
<evidence type="ECO:0000256" key="1">
    <source>
        <dbReference type="ARBA" id="ARBA00004323"/>
    </source>
</evidence>
<name>A0A6P7ZG50_9AMPH</name>
<dbReference type="FunFam" id="3.40.50.300:FF:000807">
    <property type="entry name" value="galactosylceramide sulfotransferase isoform X1"/>
    <property type="match status" value="1"/>
</dbReference>
<evidence type="ECO:0000256" key="8">
    <source>
        <dbReference type="ARBA" id="ARBA00023136"/>
    </source>
</evidence>
<keyword evidence="5" id="KW-0735">Signal-anchor</keyword>
<evidence type="ECO:0000256" key="10">
    <source>
        <dbReference type="SAM" id="Phobius"/>
    </source>
</evidence>
<proteinExistence type="inferred from homology"/>
<evidence type="ECO:0000256" key="4">
    <source>
        <dbReference type="ARBA" id="ARBA00022692"/>
    </source>
</evidence>
<evidence type="ECO:0000313" key="11">
    <source>
        <dbReference type="Proteomes" id="UP000515156"/>
    </source>
</evidence>
<evidence type="ECO:0000256" key="2">
    <source>
        <dbReference type="ARBA" id="ARBA00008124"/>
    </source>
</evidence>
<keyword evidence="9" id="KW-0325">Glycoprotein</keyword>
<dbReference type="OrthoDB" id="514299at2759"/>
<comment type="subcellular location">
    <subcellularLocation>
        <location evidence="1">Golgi apparatus membrane</location>
        <topology evidence="1">Single-pass type II membrane protein</topology>
    </subcellularLocation>
</comment>
<comment type="similarity">
    <text evidence="2">Belongs to the galactose-3-O-sulfotransferase family.</text>
</comment>
<dbReference type="GO" id="GO:0042552">
    <property type="term" value="P:myelination"/>
    <property type="evidence" value="ECO:0007669"/>
    <property type="project" value="TreeGrafter"/>
</dbReference>
<reference evidence="11" key="1">
    <citation type="submission" date="2024-06" db="UniProtKB">
        <authorList>
            <consortium name="RefSeq"/>
        </authorList>
    </citation>
    <scope>NUCLEOTIDE SEQUENCE [LARGE SCALE GENOMIC DNA]</scope>
</reference>
<gene>
    <name evidence="12" type="primary">GAL3ST1</name>
</gene>
<reference evidence="12" key="2">
    <citation type="submission" date="2025-08" db="UniProtKB">
        <authorList>
            <consortium name="RefSeq"/>
        </authorList>
    </citation>
    <scope>IDENTIFICATION</scope>
</reference>
<dbReference type="AlphaFoldDB" id="A0A6P7ZG50"/>
<evidence type="ECO:0000256" key="3">
    <source>
        <dbReference type="ARBA" id="ARBA00022679"/>
    </source>
</evidence>
<dbReference type="GO" id="GO:0000139">
    <property type="term" value="C:Golgi membrane"/>
    <property type="evidence" value="ECO:0007669"/>
    <property type="project" value="UniProtKB-SubCell"/>
</dbReference>
<dbReference type="CTD" id="9514"/>
<dbReference type="PANTHER" id="PTHR14647:SF56">
    <property type="entry name" value="GALACTOSYLCERAMIDE SULFOTRANSFERASE"/>
    <property type="match status" value="1"/>
</dbReference>
<dbReference type="Proteomes" id="UP000515156">
    <property type="component" value="Chromosome 11"/>
</dbReference>
<keyword evidence="6 10" id="KW-1133">Transmembrane helix</keyword>
<evidence type="ECO:0000256" key="7">
    <source>
        <dbReference type="ARBA" id="ARBA00023034"/>
    </source>
</evidence>
<dbReference type="FunCoup" id="A0A6P7ZG50">
    <property type="interactions" value="634"/>
</dbReference>
<keyword evidence="4 10" id="KW-0812">Transmembrane</keyword>
<dbReference type="Gene3D" id="3.40.50.300">
    <property type="entry name" value="P-loop containing nucleotide triphosphate hydrolases"/>
    <property type="match status" value="1"/>
</dbReference>
<dbReference type="RefSeq" id="XP_030074559.1">
    <property type="nucleotide sequence ID" value="XM_030218699.1"/>
</dbReference>
<protein>
    <submittedName>
        <fullName evidence="12">Galactosylceramide sulfotransferase isoform X1</fullName>
    </submittedName>
</protein>
<sequence>MHQTEGQRQGLETLNFVISIGPSGFQISSNEHVDQSSELNMFLCEKIPRCIWQMSAIVPKGKNWRSMYKGLVLGTLLTSFMLLLYSYAIPPMQGNMNEISVPYSCSSYPAQARNFPPANATQSATVYGSRCVPQLDIMFMKTHKTASSTILNIIFRFGEKHRLKFAFPSGRNDFYYPSYFERSLVKDYRPGMCFNIICNHMRFHYTEVRKLVPVDTMFITILRDPAYLFESSFHYFLRLIPITWKLSGEDKMAEFLRDPWRYYNPNGYNSHYLHNLLFFDLGYDNNLNAESTLVEEHIHEIEEHFDLVMLLEYFDESLILLRELLCWELEDILYFKLNARKDSSVSRLSSDVYEKATSWNQIDAKLYHHFNATFWRKVDAYGRGRMQKDVDELRKKNNMMISICIDGGEAVDAKAIKDSSMQPWQPLWDKSILGYNLKKKIDKKYRKLCRKMLTPEIQYMTKLGVNLWVTNLWRSIQDFLKW</sequence>
<dbReference type="GO" id="GO:0001733">
    <property type="term" value="F:galactosylceramide sulfotransferase activity"/>
    <property type="evidence" value="ECO:0007669"/>
    <property type="project" value="InterPro"/>
</dbReference>
<dbReference type="SUPFAM" id="SSF52540">
    <property type="entry name" value="P-loop containing nucleoside triphosphate hydrolases"/>
    <property type="match status" value="1"/>
</dbReference>
<evidence type="ECO:0000313" key="12">
    <source>
        <dbReference type="RefSeq" id="XP_030074559.1"/>
    </source>
</evidence>
<dbReference type="KEGG" id="muo:115480200"/>
<dbReference type="InterPro" id="IPR027417">
    <property type="entry name" value="P-loop_NTPase"/>
</dbReference>
<dbReference type="GO" id="GO:0006682">
    <property type="term" value="P:galactosylceramide biosynthetic process"/>
    <property type="evidence" value="ECO:0007669"/>
    <property type="project" value="TreeGrafter"/>
</dbReference>
<dbReference type="InParanoid" id="A0A6P7ZG50"/>
<dbReference type="InterPro" id="IPR009729">
    <property type="entry name" value="Gal-3-0_sulfotransfrase"/>
</dbReference>
<dbReference type="GeneID" id="115480200"/>
<evidence type="ECO:0000256" key="5">
    <source>
        <dbReference type="ARBA" id="ARBA00022968"/>
    </source>
</evidence>
<keyword evidence="7" id="KW-0333">Golgi apparatus</keyword>
<evidence type="ECO:0000256" key="6">
    <source>
        <dbReference type="ARBA" id="ARBA00022989"/>
    </source>
</evidence>